<evidence type="ECO:0000313" key="7">
    <source>
        <dbReference type="EMBL" id="CAF9914267.1"/>
    </source>
</evidence>
<protein>
    <recommendedName>
        <fullName evidence="9">Pentatricopeptide repeat-containing protein</fullName>
    </recommendedName>
</protein>
<dbReference type="Gene3D" id="1.25.40.10">
    <property type="entry name" value="Tetratricopeptide repeat domain"/>
    <property type="match status" value="2"/>
</dbReference>
<feature type="repeat" description="PPR" evidence="5">
    <location>
        <begin position="326"/>
        <end position="360"/>
    </location>
</feature>
<comment type="caution">
    <text evidence="7">The sequence shown here is derived from an EMBL/GenBank/DDBJ whole genome shotgun (WGS) entry which is preliminary data.</text>
</comment>
<evidence type="ECO:0000256" key="1">
    <source>
        <dbReference type="ARBA" id="ARBA00006192"/>
    </source>
</evidence>
<keyword evidence="8" id="KW-1185">Reference proteome</keyword>
<organism evidence="7 8">
    <name type="scientific">Imshaugia aleurites</name>
    <dbReference type="NCBI Taxonomy" id="172621"/>
    <lineage>
        <taxon>Eukaryota</taxon>
        <taxon>Fungi</taxon>
        <taxon>Dikarya</taxon>
        <taxon>Ascomycota</taxon>
        <taxon>Pezizomycotina</taxon>
        <taxon>Lecanoromycetes</taxon>
        <taxon>OSLEUM clade</taxon>
        <taxon>Lecanoromycetidae</taxon>
        <taxon>Lecanorales</taxon>
        <taxon>Lecanorineae</taxon>
        <taxon>Parmeliaceae</taxon>
        <taxon>Imshaugia</taxon>
    </lineage>
</organism>
<dbReference type="NCBIfam" id="TIGR00756">
    <property type="entry name" value="PPR"/>
    <property type="match status" value="2"/>
</dbReference>
<keyword evidence="2" id="KW-0677">Repeat</keyword>
<comment type="function">
    <text evidence="3">Regulates mitochondrial small subunit maturation by controlling 15S rRNA 5'-end processing. Localizes to the 5' precursor of the 15S rRNA in a position that is subsequently occupied by mS47 in the mature yeast mtSSU. Uses structure and sequence-specific RNA recognition, binding to a single-stranded region of the precursor and specifically recognizing bases -6 to -1. The exchange of Ccm1 for mS47 is coupled to the irreversible removal of precursor rRNA that is accompanied by conformational changes of the mitoribosomal proteins uS5m and mS26. These conformational changes signal completion of 5'-end rRNA processing through protection of the mature 5'-end of the 15S rRNA and stabilization of mS47. The removal of the 5' precursor together with the dissociation of Ccm1 may be catalyzed by the 5'-3' exoribonuclease Pet127. Involved in the specific removal of group I introns in mitochondrial encoded transcripts.</text>
</comment>
<evidence type="ECO:0000256" key="4">
    <source>
        <dbReference type="ARBA" id="ARBA00044511"/>
    </source>
</evidence>
<dbReference type="PROSITE" id="PS51375">
    <property type="entry name" value="PPR"/>
    <property type="match status" value="2"/>
</dbReference>
<feature type="repeat" description="PPR" evidence="5">
    <location>
        <begin position="396"/>
        <end position="430"/>
    </location>
</feature>
<accession>A0A8H3F1I8</accession>
<dbReference type="OrthoDB" id="1908178at2759"/>
<dbReference type="PANTHER" id="PTHR47447:SF17">
    <property type="entry name" value="OS12G0638900 PROTEIN"/>
    <property type="match status" value="1"/>
</dbReference>
<comment type="subunit">
    <text evidence="4">Binds to mitochondrial small subunit 15S rRNA.</text>
</comment>
<evidence type="ECO:0008006" key="9">
    <source>
        <dbReference type="Google" id="ProtNLM"/>
    </source>
</evidence>
<reference evidence="7" key="1">
    <citation type="submission" date="2021-03" db="EMBL/GenBank/DDBJ databases">
        <authorList>
            <person name="Tagirdzhanova G."/>
        </authorList>
    </citation>
    <scope>NUCLEOTIDE SEQUENCE</scope>
</reference>
<dbReference type="Pfam" id="PF01535">
    <property type="entry name" value="PPR"/>
    <property type="match status" value="2"/>
</dbReference>
<dbReference type="AlphaFoldDB" id="A0A8H3F1I8"/>
<evidence type="ECO:0000313" key="8">
    <source>
        <dbReference type="Proteomes" id="UP000664534"/>
    </source>
</evidence>
<evidence type="ECO:0000256" key="5">
    <source>
        <dbReference type="PROSITE-ProRule" id="PRU00708"/>
    </source>
</evidence>
<dbReference type="EMBL" id="CAJPDT010000013">
    <property type="protein sequence ID" value="CAF9914267.1"/>
    <property type="molecule type" value="Genomic_DNA"/>
</dbReference>
<dbReference type="InterPro" id="IPR011990">
    <property type="entry name" value="TPR-like_helical_dom_sf"/>
</dbReference>
<comment type="similarity">
    <text evidence="1">Belongs to the CCM1 family.</text>
</comment>
<sequence>MATLNASVERKFSSAVKPVKRPLGPQLFTFIFTFLQPATLLLLSTLKEQPIKATTRKHRPTPSTPPPSPRQLDNIFIDALAKACSCRQHIRTSVGQVITSNRGYLYHKARRRNAYEAGRQKRHLHRAAMPPCYPATIRPLSCDDYLSILDYYRESYSTQVGCLAELPPATPIFSTLKTETAVISPPEVHTGIEEPPSSAYEQPKDNDSPALSHLLKVLDRDDCTHEEAFEAYSALPFPGVSYLSYSAHRLLFRRLSVLEKKGRISKMRYLSVVDDMRSTDLPMTSAEWNSAMAFCGQCFARVTAVDVENALRMWKEMEQEANVRGGTVTFNILFDMAAKAGKFGLAEMVLKEMEDRELEYNRYSRNAFIFYHGLRGDGDAVRRAYRDYVEAGEIVDTVVLNTVITALIRAGEPAAAEQVYERMKQLHTRQTGHHMPPGNWKEVRDLGRLLNRAAQLFKKDPEKLQQVREEQSITPDVQTYAQLIEYHASQTGELQRIAALLAEMQHLGLPMHGRIFTKIFKGFSYHGGVRYSSWTRARLETVWESMIEVVDQGLDDVRVVKWMVFWAVRAFELCAGRQRTLEIWGELRKRWDPGEGDLEFVMSMLKSTLTGNSGHHR</sequence>
<dbReference type="Proteomes" id="UP000664534">
    <property type="component" value="Unassembled WGS sequence"/>
</dbReference>
<evidence type="ECO:0000256" key="3">
    <source>
        <dbReference type="ARBA" id="ARBA00044493"/>
    </source>
</evidence>
<dbReference type="PANTHER" id="PTHR47447">
    <property type="entry name" value="OS03G0856100 PROTEIN"/>
    <property type="match status" value="1"/>
</dbReference>
<dbReference type="InterPro" id="IPR002885">
    <property type="entry name" value="PPR_rpt"/>
</dbReference>
<name>A0A8H3F1I8_9LECA</name>
<proteinExistence type="inferred from homology"/>
<feature type="region of interest" description="Disordered" evidence="6">
    <location>
        <begin position="187"/>
        <end position="206"/>
    </location>
</feature>
<gene>
    <name evidence="7" type="ORF">IMSHALPRED_001866</name>
</gene>
<evidence type="ECO:0000256" key="6">
    <source>
        <dbReference type="SAM" id="MobiDB-lite"/>
    </source>
</evidence>
<evidence type="ECO:0000256" key="2">
    <source>
        <dbReference type="ARBA" id="ARBA00022737"/>
    </source>
</evidence>